<dbReference type="EMBL" id="KB096743">
    <property type="protein sequence ID" value="ESO01726.1"/>
    <property type="molecule type" value="Genomic_DNA"/>
</dbReference>
<dbReference type="RefSeq" id="XP_009020380.1">
    <property type="nucleotide sequence ID" value="XM_009022132.1"/>
</dbReference>
<dbReference type="EMBL" id="AMQM01005003">
    <property type="status" value="NOT_ANNOTATED_CDS"/>
    <property type="molecule type" value="Genomic_DNA"/>
</dbReference>
<keyword evidence="3" id="KW-1185">Reference proteome</keyword>
<name>T1F8E1_HELRO</name>
<reference evidence="1 3" key="2">
    <citation type="journal article" date="2013" name="Nature">
        <title>Insights into bilaterian evolution from three spiralian genomes.</title>
        <authorList>
            <person name="Simakov O."/>
            <person name="Marletaz F."/>
            <person name="Cho S.J."/>
            <person name="Edsinger-Gonzales E."/>
            <person name="Havlak P."/>
            <person name="Hellsten U."/>
            <person name="Kuo D.H."/>
            <person name="Larsson T."/>
            <person name="Lv J."/>
            <person name="Arendt D."/>
            <person name="Savage R."/>
            <person name="Osoegawa K."/>
            <person name="de Jong P."/>
            <person name="Grimwood J."/>
            <person name="Chapman J.A."/>
            <person name="Shapiro H."/>
            <person name="Aerts A."/>
            <person name="Otillar R.P."/>
            <person name="Terry A.Y."/>
            <person name="Boore J.L."/>
            <person name="Grigoriev I.V."/>
            <person name="Lindberg D.R."/>
            <person name="Seaver E.C."/>
            <person name="Weisblat D.A."/>
            <person name="Putnam N.H."/>
            <person name="Rokhsar D.S."/>
        </authorList>
    </citation>
    <scope>NUCLEOTIDE SEQUENCE</scope>
</reference>
<dbReference type="InParanoid" id="T1F8E1"/>
<reference evidence="3" key="1">
    <citation type="submission" date="2012-12" db="EMBL/GenBank/DDBJ databases">
        <authorList>
            <person name="Hellsten U."/>
            <person name="Grimwood J."/>
            <person name="Chapman J.A."/>
            <person name="Shapiro H."/>
            <person name="Aerts A."/>
            <person name="Otillar R.P."/>
            <person name="Terry A.Y."/>
            <person name="Boore J.L."/>
            <person name="Simakov O."/>
            <person name="Marletaz F."/>
            <person name="Cho S.-J."/>
            <person name="Edsinger-Gonzales E."/>
            <person name="Havlak P."/>
            <person name="Kuo D.-H."/>
            <person name="Larsson T."/>
            <person name="Lv J."/>
            <person name="Arendt D."/>
            <person name="Savage R."/>
            <person name="Osoegawa K."/>
            <person name="de Jong P."/>
            <person name="Lindberg D.R."/>
            <person name="Seaver E.C."/>
            <person name="Weisblat D.A."/>
            <person name="Putnam N.H."/>
            <person name="Grigoriev I.V."/>
            <person name="Rokhsar D.S."/>
        </authorList>
    </citation>
    <scope>NUCLEOTIDE SEQUENCE</scope>
</reference>
<evidence type="ECO:0000313" key="2">
    <source>
        <dbReference type="EnsemblMetazoa" id="HelroP174704"/>
    </source>
</evidence>
<dbReference type="EnsemblMetazoa" id="HelroT174704">
    <property type="protein sequence ID" value="HelroP174704"/>
    <property type="gene ID" value="HelroG174704"/>
</dbReference>
<protein>
    <submittedName>
        <fullName evidence="1 2">Uncharacterized protein</fullName>
    </submittedName>
</protein>
<dbReference type="HOGENOM" id="CLU_1469777_0_0_1"/>
<dbReference type="AlphaFoldDB" id="T1F8E1"/>
<dbReference type="GeneID" id="20205090"/>
<accession>T1F8E1</accession>
<evidence type="ECO:0000313" key="1">
    <source>
        <dbReference type="EMBL" id="ESO01726.1"/>
    </source>
</evidence>
<evidence type="ECO:0000313" key="3">
    <source>
        <dbReference type="Proteomes" id="UP000015101"/>
    </source>
</evidence>
<sequence length="184" mass="21179">MNNMNVPSRSKTLETYADGNLLKKVQMARCSEGQTLPGHNSSFIINDKNDSDCKFTPDKNDSDCKFTPSVFSTPILSTKPGKKYDQHTGGSYKHLDSQSDTQFNQDYQQLDCSREQEINNSTNHKNINYINSKYKDKNNNNHKNINYINSKHSNVNNNKNINYINSKYNNNNNNHKNIIYINSK</sequence>
<dbReference type="KEGG" id="hro:HELRODRAFT_174704"/>
<dbReference type="CTD" id="20205090"/>
<organism evidence="2 3">
    <name type="scientific">Helobdella robusta</name>
    <name type="common">Californian leech</name>
    <dbReference type="NCBI Taxonomy" id="6412"/>
    <lineage>
        <taxon>Eukaryota</taxon>
        <taxon>Metazoa</taxon>
        <taxon>Spiralia</taxon>
        <taxon>Lophotrochozoa</taxon>
        <taxon>Annelida</taxon>
        <taxon>Clitellata</taxon>
        <taxon>Hirudinea</taxon>
        <taxon>Rhynchobdellida</taxon>
        <taxon>Glossiphoniidae</taxon>
        <taxon>Helobdella</taxon>
    </lineage>
</organism>
<proteinExistence type="predicted"/>
<dbReference type="Proteomes" id="UP000015101">
    <property type="component" value="Unassembled WGS sequence"/>
</dbReference>
<reference evidence="2" key="3">
    <citation type="submission" date="2015-06" db="UniProtKB">
        <authorList>
            <consortium name="EnsemblMetazoa"/>
        </authorList>
    </citation>
    <scope>IDENTIFICATION</scope>
</reference>
<gene>
    <name evidence="2" type="primary">20205090</name>
    <name evidence="1" type="ORF">HELRODRAFT_174704</name>
</gene>